<proteinExistence type="predicted"/>
<dbReference type="InterPro" id="IPR016181">
    <property type="entry name" value="Acyl_CoA_acyltransferase"/>
</dbReference>
<keyword evidence="1 4" id="KW-0808">Transferase</keyword>
<name>A0A3A6Q3W4_9BACL</name>
<feature type="domain" description="N-acetyltransferase" evidence="3">
    <location>
        <begin position="3"/>
        <end position="147"/>
    </location>
</feature>
<organism evidence="4 5">
    <name type="scientific">Paenibacillus pinisoli</name>
    <dbReference type="NCBI Taxonomy" id="1276110"/>
    <lineage>
        <taxon>Bacteria</taxon>
        <taxon>Bacillati</taxon>
        <taxon>Bacillota</taxon>
        <taxon>Bacilli</taxon>
        <taxon>Bacillales</taxon>
        <taxon>Paenibacillaceae</taxon>
        <taxon>Paenibacillus</taxon>
    </lineage>
</organism>
<dbReference type="AlphaFoldDB" id="A0A3A6Q3W4"/>
<evidence type="ECO:0000259" key="3">
    <source>
        <dbReference type="PROSITE" id="PS51186"/>
    </source>
</evidence>
<dbReference type="CDD" id="cd04301">
    <property type="entry name" value="NAT_SF"/>
    <property type="match status" value="1"/>
</dbReference>
<dbReference type="Gene3D" id="3.40.630.30">
    <property type="match status" value="1"/>
</dbReference>
<dbReference type="EMBL" id="QXQB01000001">
    <property type="protein sequence ID" value="RJX40604.1"/>
    <property type="molecule type" value="Genomic_DNA"/>
</dbReference>
<evidence type="ECO:0000313" key="4">
    <source>
        <dbReference type="EMBL" id="RJX40604.1"/>
    </source>
</evidence>
<keyword evidence="5" id="KW-1185">Reference proteome</keyword>
<dbReference type="RefSeq" id="WP_120106328.1">
    <property type="nucleotide sequence ID" value="NZ_QXQB01000001.1"/>
</dbReference>
<sequence length="149" mass="16442">MTFHIAAYNDEMHDQLVGIWHRSVRATHHFLTEEDIAFFYSMVSGGALAGVEIWTAADQEGKPLGFIGLDGPKVEMLFVDPLSHGQGVGKALLAYAVELKGSELEVDVNEQNEGAHAFYLKFGFEQVGRSPLDGSGKPYPLLHLKLRSR</sequence>
<comment type="caution">
    <text evidence="4">The sequence shown here is derived from an EMBL/GenBank/DDBJ whole genome shotgun (WGS) entry which is preliminary data.</text>
</comment>
<evidence type="ECO:0000256" key="1">
    <source>
        <dbReference type="ARBA" id="ARBA00022679"/>
    </source>
</evidence>
<evidence type="ECO:0000256" key="2">
    <source>
        <dbReference type="ARBA" id="ARBA00023315"/>
    </source>
</evidence>
<dbReference type="InterPro" id="IPR000182">
    <property type="entry name" value="GNAT_dom"/>
</dbReference>
<dbReference type="Pfam" id="PF13508">
    <property type="entry name" value="Acetyltransf_7"/>
    <property type="match status" value="1"/>
</dbReference>
<dbReference type="PROSITE" id="PS51186">
    <property type="entry name" value="GNAT"/>
    <property type="match status" value="1"/>
</dbReference>
<dbReference type="OrthoDB" id="9789605at2"/>
<gene>
    <name evidence="4" type="ORF">D3P09_00880</name>
</gene>
<dbReference type="PANTHER" id="PTHR43800">
    <property type="entry name" value="PEPTIDYL-LYSINE N-ACETYLTRANSFERASE YJAB"/>
    <property type="match status" value="1"/>
</dbReference>
<dbReference type="SUPFAM" id="SSF55729">
    <property type="entry name" value="Acyl-CoA N-acyltransferases (Nat)"/>
    <property type="match status" value="1"/>
</dbReference>
<evidence type="ECO:0000313" key="5">
    <source>
        <dbReference type="Proteomes" id="UP000267798"/>
    </source>
</evidence>
<reference evidence="4 5" key="1">
    <citation type="submission" date="2018-09" db="EMBL/GenBank/DDBJ databases">
        <title>Paenibacillus aracenensis nov. sp. isolated from a cave in southern Spain.</title>
        <authorList>
            <person name="Jurado V."/>
            <person name="Gutierrez-Patricio S."/>
            <person name="Gonzalez-Pimentel J.L."/>
            <person name="Miller A.Z."/>
            <person name="Laiz L."/>
            <person name="Saiz-Jimenez C."/>
        </authorList>
    </citation>
    <scope>NUCLEOTIDE SEQUENCE [LARGE SCALE GENOMIC DNA]</scope>
    <source>
        <strain evidence="4 5">JCM 19203</strain>
    </source>
</reference>
<dbReference type="Proteomes" id="UP000267798">
    <property type="component" value="Unassembled WGS sequence"/>
</dbReference>
<dbReference type="NCBIfam" id="NF007807">
    <property type="entry name" value="PRK10514.1"/>
    <property type="match status" value="1"/>
</dbReference>
<keyword evidence="2" id="KW-0012">Acyltransferase</keyword>
<dbReference type="PANTHER" id="PTHR43800:SF1">
    <property type="entry name" value="PEPTIDYL-LYSINE N-ACETYLTRANSFERASE YJAB"/>
    <property type="match status" value="1"/>
</dbReference>
<dbReference type="GO" id="GO:0016747">
    <property type="term" value="F:acyltransferase activity, transferring groups other than amino-acyl groups"/>
    <property type="evidence" value="ECO:0007669"/>
    <property type="project" value="InterPro"/>
</dbReference>
<protein>
    <submittedName>
        <fullName evidence="4">Acetyltransferase</fullName>
    </submittedName>
</protein>
<accession>A0A3A6Q3W4</accession>